<name>A0ABW3R2K3_9PSEU</name>
<evidence type="ECO:0000256" key="1">
    <source>
        <dbReference type="SAM" id="Phobius"/>
    </source>
</evidence>
<organism evidence="2 3">
    <name type="scientific">Saccharothrix hoggarensis</name>
    <dbReference type="NCBI Taxonomy" id="913853"/>
    <lineage>
        <taxon>Bacteria</taxon>
        <taxon>Bacillati</taxon>
        <taxon>Actinomycetota</taxon>
        <taxon>Actinomycetes</taxon>
        <taxon>Pseudonocardiales</taxon>
        <taxon>Pseudonocardiaceae</taxon>
        <taxon>Saccharothrix</taxon>
    </lineage>
</organism>
<evidence type="ECO:0000313" key="3">
    <source>
        <dbReference type="Proteomes" id="UP001597168"/>
    </source>
</evidence>
<accession>A0ABW3R2K3</accession>
<reference evidence="3" key="1">
    <citation type="journal article" date="2019" name="Int. J. Syst. Evol. Microbiol.">
        <title>The Global Catalogue of Microorganisms (GCM) 10K type strain sequencing project: providing services to taxonomists for standard genome sequencing and annotation.</title>
        <authorList>
            <consortium name="The Broad Institute Genomics Platform"/>
            <consortium name="The Broad Institute Genome Sequencing Center for Infectious Disease"/>
            <person name="Wu L."/>
            <person name="Ma J."/>
        </authorList>
    </citation>
    <scope>NUCLEOTIDE SEQUENCE [LARGE SCALE GENOMIC DNA]</scope>
    <source>
        <strain evidence="3">CCUG 60214</strain>
    </source>
</reference>
<keyword evidence="3" id="KW-1185">Reference proteome</keyword>
<dbReference type="Proteomes" id="UP001597168">
    <property type="component" value="Unassembled WGS sequence"/>
</dbReference>
<feature type="transmembrane region" description="Helical" evidence="1">
    <location>
        <begin position="12"/>
        <end position="35"/>
    </location>
</feature>
<proteinExistence type="predicted"/>
<sequence length="118" mass="12517">MDTTRKGCLVNVLLFVVGAVVGTGLTATAAVLLFLPGTTTTSTDEGTPNVYVKERSSLLGGTDREVWLGPTEDHGHVVPIPKGWDDTPEVHRVTGGVELRFDHGGLIFVPESTYVGGR</sequence>
<dbReference type="RefSeq" id="WP_380728216.1">
    <property type="nucleotide sequence ID" value="NZ_JBHTLK010000227.1"/>
</dbReference>
<dbReference type="EMBL" id="JBHTLK010000227">
    <property type="protein sequence ID" value="MFD1151318.1"/>
    <property type="molecule type" value="Genomic_DNA"/>
</dbReference>
<keyword evidence="1" id="KW-0812">Transmembrane</keyword>
<protein>
    <submittedName>
        <fullName evidence="2">Uncharacterized protein</fullName>
    </submittedName>
</protein>
<gene>
    <name evidence="2" type="ORF">ACFQ3T_29660</name>
</gene>
<keyword evidence="1" id="KW-0472">Membrane</keyword>
<evidence type="ECO:0000313" key="2">
    <source>
        <dbReference type="EMBL" id="MFD1151318.1"/>
    </source>
</evidence>
<comment type="caution">
    <text evidence="2">The sequence shown here is derived from an EMBL/GenBank/DDBJ whole genome shotgun (WGS) entry which is preliminary data.</text>
</comment>
<keyword evidence="1" id="KW-1133">Transmembrane helix</keyword>